<dbReference type="PANTHER" id="PTHR22777">
    <property type="entry name" value="HEMOLYSIN-RELATED"/>
    <property type="match status" value="1"/>
</dbReference>
<dbReference type="InterPro" id="IPR044751">
    <property type="entry name" value="Ion_transp-like_CBS"/>
</dbReference>
<protein>
    <submittedName>
        <fullName evidence="8">Hemolysin family protein</fullName>
    </submittedName>
</protein>
<organism evidence="8 9">
    <name type="scientific">Adlercreutzia wanghongyangiae</name>
    <dbReference type="NCBI Taxonomy" id="3111451"/>
    <lineage>
        <taxon>Bacteria</taxon>
        <taxon>Bacillati</taxon>
        <taxon>Actinomycetota</taxon>
        <taxon>Coriobacteriia</taxon>
        <taxon>Eggerthellales</taxon>
        <taxon>Eggerthellaceae</taxon>
        <taxon>Adlercreutzia</taxon>
    </lineage>
</organism>
<reference evidence="8 9" key="1">
    <citation type="submission" date="2024-01" db="EMBL/GenBank/DDBJ databases">
        <title>novel species in genus Adlercreutzia.</title>
        <authorList>
            <person name="Liu X."/>
        </authorList>
    </citation>
    <scope>NUCLEOTIDE SEQUENCE [LARGE SCALE GENOMIC DNA]</scope>
    <source>
        <strain evidence="8 9">R7</strain>
    </source>
</reference>
<sequence length="282" mass="32036">MNKTDDTAPKTSFLEFLKAGRRESVSEDEIKDMVADNDELLDDEKRMINDILDLADMTVREIMKPRVDMIMAEDVEPARTALDRMRGTGYSRLPVYHEEVDDVIGIVNYKDLIGPLMDGRIDGPVSDFMFEPLYVPETKNVLALLSELQAARMQMAIVVDEYGGTDGLITMEDIVEEIVGEIADETDRDRELVTSIAPGQWRCDGRFPVEDALELGWPMEESDDYETVAGWLIHTFDFVPKVGDEFVVDGYSFKVEKMRRSRISVIRVKQLDESCEDISSTN</sequence>
<dbReference type="PANTHER" id="PTHR22777:SF32">
    <property type="entry name" value="UPF0053 INNER MEMBRANE PROTEIN YFJD"/>
    <property type="match status" value="1"/>
</dbReference>
<dbReference type="PROSITE" id="PS51371">
    <property type="entry name" value="CBS"/>
    <property type="match status" value="2"/>
</dbReference>
<evidence type="ECO:0000259" key="7">
    <source>
        <dbReference type="PROSITE" id="PS51371"/>
    </source>
</evidence>
<comment type="similarity">
    <text evidence="2">Belongs to the UPF0053 family.</text>
</comment>
<dbReference type="CDD" id="cd04590">
    <property type="entry name" value="CBS_pair_CorC_HlyC_assoc"/>
    <property type="match status" value="1"/>
</dbReference>
<dbReference type="InterPro" id="IPR000644">
    <property type="entry name" value="CBS_dom"/>
</dbReference>
<dbReference type="SMART" id="SM01091">
    <property type="entry name" value="CorC_HlyC"/>
    <property type="match status" value="1"/>
</dbReference>
<dbReference type="InterPro" id="IPR046342">
    <property type="entry name" value="CBS_dom_sf"/>
</dbReference>
<evidence type="ECO:0000256" key="6">
    <source>
        <dbReference type="PROSITE-ProRule" id="PRU00703"/>
    </source>
</evidence>
<feature type="domain" description="CBS" evidence="7">
    <location>
        <begin position="128"/>
        <end position="185"/>
    </location>
</feature>
<dbReference type="Gene3D" id="3.10.580.10">
    <property type="entry name" value="CBS-domain"/>
    <property type="match status" value="1"/>
</dbReference>
<dbReference type="Gene3D" id="3.30.465.10">
    <property type="match status" value="1"/>
</dbReference>
<comment type="subcellular location">
    <subcellularLocation>
        <location evidence="1">Cell membrane</location>
        <topology evidence="1">Multi-pass membrane protein</topology>
    </subcellularLocation>
</comment>
<dbReference type="Proteomes" id="UP001349994">
    <property type="component" value="Unassembled WGS sequence"/>
</dbReference>
<dbReference type="EMBL" id="JAYMFF010000002">
    <property type="protein sequence ID" value="MEC4175276.1"/>
    <property type="molecule type" value="Genomic_DNA"/>
</dbReference>
<keyword evidence="4" id="KW-0677">Repeat</keyword>
<feature type="domain" description="CBS" evidence="7">
    <location>
        <begin position="63"/>
        <end position="123"/>
    </location>
</feature>
<keyword evidence="9" id="KW-1185">Reference proteome</keyword>
<keyword evidence="3" id="KW-1003">Cell membrane</keyword>
<comment type="caution">
    <text evidence="8">The sequence shown here is derived from an EMBL/GenBank/DDBJ whole genome shotgun (WGS) entry which is preliminary data.</text>
</comment>
<proteinExistence type="inferred from homology"/>
<dbReference type="InterPro" id="IPR036318">
    <property type="entry name" value="FAD-bd_PCMH-like_sf"/>
</dbReference>
<evidence type="ECO:0000313" key="8">
    <source>
        <dbReference type="EMBL" id="MEC4175276.1"/>
    </source>
</evidence>
<evidence type="ECO:0000256" key="3">
    <source>
        <dbReference type="ARBA" id="ARBA00022475"/>
    </source>
</evidence>
<gene>
    <name evidence="8" type="ORF">VIN30_02295</name>
</gene>
<evidence type="ECO:0000256" key="1">
    <source>
        <dbReference type="ARBA" id="ARBA00004651"/>
    </source>
</evidence>
<evidence type="ECO:0000256" key="5">
    <source>
        <dbReference type="ARBA" id="ARBA00023122"/>
    </source>
</evidence>
<keyword evidence="5 6" id="KW-0129">CBS domain</keyword>
<dbReference type="SMART" id="SM00116">
    <property type="entry name" value="CBS"/>
    <property type="match status" value="2"/>
</dbReference>
<evidence type="ECO:0000256" key="4">
    <source>
        <dbReference type="ARBA" id="ARBA00022737"/>
    </source>
</evidence>
<dbReference type="InterPro" id="IPR016169">
    <property type="entry name" value="FAD-bd_PCMH_sub2"/>
</dbReference>
<dbReference type="Pfam" id="PF00571">
    <property type="entry name" value="CBS"/>
    <property type="match status" value="2"/>
</dbReference>
<dbReference type="SUPFAM" id="SSF56176">
    <property type="entry name" value="FAD-binding/transporter-associated domain-like"/>
    <property type="match status" value="1"/>
</dbReference>
<accession>A0ABU6IFQ2</accession>
<dbReference type="Pfam" id="PF03471">
    <property type="entry name" value="CorC_HlyC"/>
    <property type="match status" value="1"/>
</dbReference>
<evidence type="ECO:0000256" key="2">
    <source>
        <dbReference type="ARBA" id="ARBA00006337"/>
    </source>
</evidence>
<dbReference type="SUPFAM" id="SSF54631">
    <property type="entry name" value="CBS-domain pair"/>
    <property type="match status" value="1"/>
</dbReference>
<keyword evidence="3" id="KW-0472">Membrane</keyword>
<dbReference type="RefSeq" id="WP_326426598.1">
    <property type="nucleotide sequence ID" value="NZ_JAYMFF010000002.1"/>
</dbReference>
<name>A0ABU6IFQ2_9ACTN</name>
<dbReference type="InterPro" id="IPR005170">
    <property type="entry name" value="Transptr-assoc_dom"/>
</dbReference>
<evidence type="ECO:0000313" key="9">
    <source>
        <dbReference type="Proteomes" id="UP001349994"/>
    </source>
</evidence>